<evidence type="ECO:0000313" key="1">
    <source>
        <dbReference type="EMBL" id="EXU76954.1"/>
    </source>
</evidence>
<evidence type="ECO:0000313" key="2">
    <source>
        <dbReference type="Proteomes" id="UP000019918"/>
    </source>
</evidence>
<dbReference type="PATRIC" id="fig|69222.5.peg.545"/>
<gene>
    <name evidence="1" type="ORF">BG55_02590</name>
</gene>
<reference evidence="1 2" key="1">
    <citation type="submission" date="2014-02" db="EMBL/GenBank/DDBJ databases">
        <title>Draft genome of Erwinia mallotivora strain BT-MARDI, a papaya dieback pathogen.</title>
        <authorList>
            <person name="Redzuan R."/>
            <person name="Abu Bakar N."/>
            <person name="Badrun R."/>
            <person name="Mohd Raih M.F."/>
            <person name="Rozano L."/>
            <person name="Mat Amin N."/>
        </authorList>
    </citation>
    <scope>NUCLEOTIDE SEQUENCE [LARGE SCALE GENOMIC DNA]</scope>
    <source>
        <strain evidence="1 2">BT-MARDI</strain>
    </source>
</reference>
<organism evidence="1 2">
    <name type="scientific">Erwinia mallotivora</name>
    <dbReference type="NCBI Taxonomy" id="69222"/>
    <lineage>
        <taxon>Bacteria</taxon>
        <taxon>Pseudomonadati</taxon>
        <taxon>Pseudomonadota</taxon>
        <taxon>Gammaproteobacteria</taxon>
        <taxon>Enterobacterales</taxon>
        <taxon>Erwiniaceae</taxon>
        <taxon>Erwinia</taxon>
    </lineage>
</organism>
<proteinExistence type="predicted"/>
<comment type="caution">
    <text evidence="1">The sequence shown here is derived from an EMBL/GenBank/DDBJ whole genome shotgun (WGS) entry which is preliminary data.</text>
</comment>
<name>A0A014MFR9_9GAMM</name>
<dbReference type="AlphaFoldDB" id="A0A014MFR9"/>
<dbReference type="Proteomes" id="UP000019918">
    <property type="component" value="Unassembled WGS sequence"/>
</dbReference>
<keyword evidence="2" id="KW-1185">Reference proteome</keyword>
<dbReference type="STRING" id="69222.BG55_02590"/>
<dbReference type="RefSeq" id="WP_034934028.1">
    <property type="nucleotide sequence ID" value="NZ_JFHN01000020.1"/>
</dbReference>
<dbReference type="EMBL" id="JFHN01000020">
    <property type="protein sequence ID" value="EXU76954.1"/>
    <property type="molecule type" value="Genomic_DNA"/>
</dbReference>
<protein>
    <submittedName>
        <fullName evidence="1">Uncharacterized protein</fullName>
    </submittedName>
</protein>
<sequence length="201" mass="22707">MGISIKDRCAVIFAAITGGNISAKTASNLINEIKNVKNVPESIVKALNKKNAKHPELHLNVEQAIAYVGKAKAELGNGIRTQELLLEKQAHIKENHFENVGKLANELSRLNNNWIVKAKTGIELQEKYKINFATNGKIYDKIRGLEYKLEKEKINLLTISGKKNKYTSELSERCGDKKLVENMVREKFVNSEETSKKKFRI</sequence>
<accession>A0A014MFR9</accession>